<evidence type="ECO:0000313" key="3">
    <source>
        <dbReference type="EMBL" id="KAF2789560.1"/>
    </source>
</evidence>
<proteinExistence type="predicted"/>
<evidence type="ECO:0000256" key="1">
    <source>
        <dbReference type="SAM" id="MobiDB-lite"/>
    </source>
</evidence>
<feature type="signal peptide" evidence="2">
    <location>
        <begin position="1"/>
        <end position="28"/>
    </location>
</feature>
<dbReference type="Proteomes" id="UP000799757">
    <property type="component" value="Unassembled WGS sequence"/>
</dbReference>
<evidence type="ECO:0000256" key="2">
    <source>
        <dbReference type="SAM" id="SignalP"/>
    </source>
</evidence>
<dbReference type="AlphaFoldDB" id="A0A6A6WZB1"/>
<feature type="compositionally biased region" description="Basic and acidic residues" evidence="1">
    <location>
        <begin position="64"/>
        <end position="95"/>
    </location>
</feature>
<organism evidence="3 4">
    <name type="scientific">Melanomma pulvis-pyrius CBS 109.77</name>
    <dbReference type="NCBI Taxonomy" id="1314802"/>
    <lineage>
        <taxon>Eukaryota</taxon>
        <taxon>Fungi</taxon>
        <taxon>Dikarya</taxon>
        <taxon>Ascomycota</taxon>
        <taxon>Pezizomycotina</taxon>
        <taxon>Dothideomycetes</taxon>
        <taxon>Pleosporomycetidae</taxon>
        <taxon>Pleosporales</taxon>
        <taxon>Melanommataceae</taxon>
        <taxon>Melanomma</taxon>
    </lineage>
</organism>
<dbReference type="GO" id="GO:0005759">
    <property type="term" value="C:mitochondrial matrix"/>
    <property type="evidence" value="ECO:0007669"/>
    <property type="project" value="TreeGrafter"/>
</dbReference>
<dbReference type="EMBL" id="MU002128">
    <property type="protein sequence ID" value="KAF2789560.1"/>
    <property type="molecule type" value="Genomic_DNA"/>
</dbReference>
<dbReference type="OrthoDB" id="5410040at2759"/>
<accession>A0A6A6WZB1</accession>
<feature type="region of interest" description="Disordered" evidence="1">
    <location>
        <begin position="38"/>
        <end position="100"/>
    </location>
</feature>
<keyword evidence="2" id="KW-0732">Signal</keyword>
<protein>
    <submittedName>
        <fullName evidence="3">Uncharacterized protein</fullName>
    </submittedName>
</protein>
<dbReference type="PANTHER" id="PTHR40020:SF1">
    <property type="entry name" value="CYTOCHROME C OXIDASE ASSEMBLY FACTOR 2"/>
    <property type="match status" value="1"/>
</dbReference>
<sequence length="142" mass="16184">MPPHLHPRSRMTTSLFTTTLLFSFLVVATPHFLPCPVDPRALADSSNPDALSGEPRRRRRRKVPRDETCNDVMSEERRKMVEREEDWTKPKRECPVPKPGGLIGQVLGINKDIDGEHHVQVSVTKQVERARRKPISKEGEGE</sequence>
<keyword evidence="4" id="KW-1185">Reference proteome</keyword>
<dbReference type="PANTHER" id="PTHR40020">
    <property type="entry name" value="CYTOCHROME C OXIDASE ASSEMBLY FACTOR 2"/>
    <property type="match status" value="1"/>
</dbReference>
<name>A0A6A6WZB1_9PLEO</name>
<reference evidence="3" key="1">
    <citation type="journal article" date="2020" name="Stud. Mycol.">
        <title>101 Dothideomycetes genomes: a test case for predicting lifestyles and emergence of pathogens.</title>
        <authorList>
            <person name="Haridas S."/>
            <person name="Albert R."/>
            <person name="Binder M."/>
            <person name="Bloem J."/>
            <person name="Labutti K."/>
            <person name="Salamov A."/>
            <person name="Andreopoulos B."/>
            <person name="Baker S."/>
            <person name="Barry K."/>
            <person name="Bills G."/>
            <person name="Bluhm B."/>
            <person name="Cannon C."/>
            <person name="Castanera R."/>
            <person name="Culley D."/>
            <person name="Daum C."/>
            <person name="Ezra D."/>
            <person name="Gonzalez J."/>
            <person name="Henrissat B."/>
            <person name="Kuo A."/>
            <person name="Liang C."/>
            <person name="Lipzen A."/>
            <person name="Lutzoni F."/>
            <person name="Magnuson J."/>
            <person name="Mondo S."/>
            <person name="Nolan M."/>
            <person name="Ohm R."/>
            <person name="Pangilinan J."/>
            <person name="Park H.-J."/>
            <person name="Ramirez L."/>
            <person name="Alfaro M."/>
            <person name="Sun H."/>
            <person name="Tritt A."/>
            <person name="Yoshinaga Y."/>
            <person name="Zwiers L.-H."/>
            <person name="Turgeon B."/>
            <person name="Goodwin S."/>
            <person name="Spatafora J."/>
            <person name="Crous P."/>
            <person name="Grigoriev I."/>
        </authorList>
    </citation>
    <scope>NUCLEOTIDE SEQUENCE</scope>
    <source>
        <strain evidence="3">CBS 109.77</strain>
    </source>
</reference>
<dbReference type="GO" id="GO:0033617">
    <property type="term" value="P:mitochondrial respiratory chain complex IV assembly"/>
    <property type="evidence" value="ECO:0007669"/>
    <property type="project" value="TreeGrafter"/>
</dbReference>
<gene>
    <name evidence="3" type="ORF">K505DRAFT_312941</name>
</gene>
<feature type="chain" id="PRO_5025437566" evidence="2">
    <location>
        <begin position="29"/>
        <end position="142"/>
    </location>
</feature>
<evidence type="ECO:0000313" key="4">
    <source>
        <dbReference type="Proteomes" id="UP000799757"/>
    </source>
</evidence>